<protein>
    <submittedName>
        <fullName evidence="2">Uncharacterized protein</fullName>
    </submittedName>
</protein>
<name>A0A0U2YH83_9BACL</name>
<dbReference type="RefSeq" id="WP_058380702.1">
    <property type="nucleotide sequence ID" value="NZ_CP013659.2"/>
</dbReference>
<sequence>MDYLKSRKNAYAVLLSGLVVGVVIAFLINDDPDTSTLVAAGAIGVVIGEAIMFWRWSKQRKTKQRED</sequence>
<feature type="transmembrane region" description="Helical" evidence="1">
    <location>
        <begin position="12"/>
        <end position="29"/>
    </location>
</feature>
<dbReference type="KEGG" id="prt:AUC31_01430"/>
<proteinExistence type="predicted"/>
<accession>A0A0U2YH83</accession>
<organism evidence="2 3">
    <name type="scientific">Planococcus rifietoensis</name>
    <dbReference type="NCBI Taxonomy" id="200991"/>
    <lineage>
        <taxon>Bacteria</taxon>
        <taxon>Bacillati</taxon>
        <taxon>Bacillota</taxon>
        <taxon>Bacilli</taxon>
        <taxon>Bacillales</taxon>
        <taxon>Caryophanaceae</taxon>
        <taxon>Planococcus</taxon>
    </lineage>
</organism>
<reference evidence="2" key="1">
    <citation type="submission" date="2016-01" db="EMBL/GenBank/DDBJ databases">
        <title>Complete genome of Planococcus rifietoensis type strain M8.</title>
        <authorList>
            <person name="See-Too W.S."/>
        </authorList>
    </citation>
    <scope>NUCLEOTIDE SEQUENCE [LARGE SCALE GENOMIC DNA]</scope>
    <source>
        <strain evidence="2">M8</strain>
    </source>
</reference>
<evidence type="ECO:0000313" key="2">
    <source>
        <dbReference type="EMBL" id="ALS73994.1"/>
    </source>
</evidence>
<feature type="transmembrane region" description="Helical" evidence="1">
    <location>
        <begin position="35"/>
        <end position="56"/>
    </location>
</feature>
<dbReference type="AlphaFoldDB" id="A0A0U2YH83"/>
<keyword evidence="1" id="KW-0812">Transmembrane</keyword>
<keyword evidence="3" id="KW-1185">Reference proteome</keyword>
<keyword evidence="1" id="KW-1133">Transmembrane helix</keyword>
<dbReference type="Proteomes" id="UP000067683">
    <property type="component" value="Chromosome"/>
</dbReference>
<gene>
    <name evidence="2" type="ORF">AUC31_01430</name>
</gene>
<evidence type="ECO:0000313" key="3">
    <source>
        <dbReference type="Proteomes" id="UP000067683"/>
    </source>
</evidence>
<evidence type="ECO:0000256" key="1">
    <source>
        <dbReference type="SAM" id="Phobius"/>
    </source>
</evidence>
<dbReference type="EMBL" id="CP013659">
    <property type="protein sequence ID" value="ALS73994.1"/>
    <property type="molecule type" value="Genomic_DNA"/>
</dbReference>
<keyword evidence="1" id="KW-0472">Membrane</keyword>
<dbReference type="STRING" id="200991.AUC31_01430"/>